<keyword evidence="1" id="KW-0862">Zinc</keyword>
<feature type="region of interest" description="Disordered" evidence="2">
    <location>
        <begin position="62"/>
        <end position="99"/>
    </location>
</feature>
<keyword evidence="1" id="KW-0863">Zinc-finger</keyword>
<dbReference type="Gene3D" id="4.10.60.10">
    <property type="entry name" value="Zinc finger, CCHC-type"/>
    <property type="match status" value="1"/>
</dbReference>
<dbReference type="InterPro" id="IPR001878">
    <property type="entry name" value="Znf_CCHC"/>
</dbReference>
<evidence type="ECO:0000313" key="4">
    <source>
        <dbReference type="EMBL" id="KAK1617110.1"/>
    </source>
</evidence>
<protein>
    <recommendedName>
        <fullName evidence="3">CCHC-type domain-containing protein</fullName>
    </recommendedName>
</protein>
<feature type="domain" description="CCHC-type" evidence="3">
    <location>
        <begin position="12"/>
        <end position="28"/>
    </location>
</feature>
<dbReference type="GO" id="GO:0003676">
    <property type="term" value="F:nucleic acid binding"/>
    <property type="evidence" value="ECO:0007669"/>
    <property type="project" value="InterPro"/>
</dbReference>
<feature type="compositionally biased region" description="Basic and acidic residues" evidence="2">
    <location>
        <begin position="264"/>
        <end position="295"/>
    </location>
</feature>
<dbReference type="EMBL" id="JAUUTY010000006">
    <property type="protein sequence ID" value="KAK1617110.1"/>
    <property type="molecule type" value="Genomic_DNA"/>
</dbReference>
<dbReference type="AlphaFoldDB" id="A0AAD8RA98"/>
<evidence type="ECO:0000256" key="2">
    <source>
        <dbReference type="SAM" id="MobiDB-lite"/>
    </source>
</evidence>
<evidence type="ECO:0000256" key="1">
    <source>
        <dbReference type="PROSITE-ProRule" id="PRU00047"/>
    </source>
</evidence>
<dbReference type="InterPro" id="IPR036875">
    <property type="entry name" value="Znf_CCHC_sf"/>
</dbReference>
<evidence type="ECO:0000259" key="3">
    <source>
        <dbReference type="PROSITE" id="PS50158"/>
    </source>
</evidence>
<dbReference type="SUPFAM" id="SSF57756">
    <property type="entry name" value="Retrovirus zinc finger-like domains"/>
    <property type="match status" value="1"/>
</dbReference>
<feature type="compositionally biased region" description="Basic and acidic residues" evidence="2">
    <location>
        <begin position="338"/>
        <end position="348"/>
    </location>
</feature>
<dbReference type="PROSITE" id="PS50158">
    <property type="entry name" value="ZF_CCHC"/>
    <property type="match status" value="1"/>
</dbReference>
<dbReference type="GO" id="GO:0008270">
    <property type="term" value="F:zinc ion binding"/>
    <property type="evidence" value="ECO:0007669"/>
    <property type="project" value="UniProtKB-KW"/>
</dbReference>
<gene>
    <name evidence="4" type="ORF">QYE76_022627</name>
</gene>
<dbReference type="Proteomes" id="UP001231189">
    <property type="component" value="Unassembled WGS sequence"/>
</dbReference>
<keyword evidence="5" id="KW-1185">Reference proteome</keyword>
<organism evidence="4 5">
    <name type="scientific">Lolium multiflorum</name>
    <name type="common">Italian ryegrass</name>
    <name type="synonym">Lolium perenne subsp. multiflorum</name>
    <dbReference type="NCBI Taxonomy" id="4521"/>
    <lineage>
        <taxon>Eukaryota</taxon>
        <taxon>Viridiplantae</taxon>
        <taxon>Streptophyta</taxon>
        <taxon>Embryophyta</taxon>
        <taxon>Tracheophyta</taxon>
        <taxon>Spermatophyta</taxon>
        <taxon>Magnoliopsida</taxon>
        <taxon>Liliopsida</taxon>
        <taxon>Poales</taxon>
        <taxon>Poaceae</taxon>
        <taxon>BOP clade</taxon>
        <taxon>Pooideae</taxon>
        <taxon>Poodae</taxon>
        <taxon>Poeae</taxon>
        <taxon>Poeae Chloroplast Group 2 (Poeae type)</taxon>
        <taxon>Loliodinae</taxon>
        <taxon>Loliinae</taxon>
        <taxon>Lolium</taxon>
    </lineage>
</organism>
<dbReference type="SMART" id="SM00343">
    <property type="entry name" value="ZnF_C2HC"/>
    <property type="match status" value="2"/>
</dbReference>
<accession>A0AAD8RA98</accession>
<comment type="caution">
    <text evidence="4">The sequence shown here is derived from an EMBL/GenBank/DDBJ whole genome shotgun (WGS) entry which is preliminary data.</text>
</comment>
<proteinExistence type="predicted"/>
<sequence>MAPSSSHAYGLRCYKCKQQGHRPRECPNLLCEVCKAKGHEAWQCTKPSAKTLYFDELQAQATKKPTAPTLQDEDLQGHRKDDVDPSLALHNTTAPPMEDDLGGDGVEMVEHGNFPSTKEAHGDEKVEPTPIYFIGELVPIPCEHESHLAHLSESDSELSDFHPICEFECFHLEDMSDTQSELREVDDRSMEDIAFANTLTSPSFVSSYVALGSTEDEFPLMETMYMVHEDDDISPCLLQDGHVDHMDPPTSTTPTSNESAYKGADVDKDQERRNSHGARKREEDEEKKKEEEKGTSRLLRHPGTAGLRMPALPACSPRHCRPHLLMTPRRPRPALPPDPDRHCRPLPS</sequence>
<feature type="region of interest" description="Disordered" evidence="2">
    <location>
        <begin position="236"/>
        <end position="348"/>
    </location>
</feature>
<keyword evidence="1" id="KW-0479">Metal-binding</keyword>
<name>A0AAD8RA98_LOLMU</name>
<reference evidence="4" key="1">
    <citation type="submission" date="2023-07" db="EMBL/GenBank/DDBJ databases">
        <title>A chromosome-level genome assembly of Lolium multiflorum.</title>
        <authorList>
            <person name="Chen Y."/>
            <person name="Copetti D."/>
            <person name="Kolliker R."/>
            <person name="Studer B."/>
        </authorList>
    </citation>
    <scope>NUCLEOTIDE SEQUENCE</scope>
    <source>
        <strain evidence="4">02402/16</strain>
        <tissue evidence="4">Leaf</tissue>
    </source>
</reference>
<evidence type="ECO:0000313" key="5">
    <source>
        <dbReference type="Proteomes" id="UP001231189"/>
    </source>
</evidence>